<evidence type="ECO:0000313" key="4">
    <source>
        <dbReference type="Proteomes" id="UP000070700"/>
    </source>
</evidence>
<feature type="region of interest" description="Disordered" evidence="1">
    <location>
        <begin position="415"/>
        <end position="460"/>
    </location>
</feature>
<sequence length="555" mass="64443">MEYCPNKSVINFATTTLHLTLVHGKKFPRLRQRCDWCHFERGRTRKLKSLGVLADDDQGPICLVNNCLDFRWDRSSHCVSHLPNGIKKASRRRKSRRTSETKQALLSPGNNKTWMDGDVWQSSSRFRLIQLLLEDLRDREWTNTNGYRPKVLILDNEFVGLNLDGPITQTSLLDLCTNEMLVDVCVKRDPEKLVSKDMFGRLDPMAEYLYKSKYRSPTADRQVCSAYESSKLVKESGITSDDYILEWSLHPLDVPRLRLMLSNSGFQNVLPPDAHCVSLIPDFRLNIPNTISLALKFIFPMLHPGHILVGTNHNSDSDVRMTRLMVLFLLERLDPTTRDPDFLGVWALQVARERRIRLALVSERTKRRLAKETPEARRIRLLGKRTMWRAKETPERRRIRNAAISEKIEKETPEERRIRQVARSTRRRANETPDRRKVLRARAKMNVKERRAKETPEARSIRLAVRSAKAKRKKAKETFGNRRIRLAKILASARRKIAEETPERRSVRFAKIYASEKNKESKRDPRETKSSNGKNHYEGKGKESKRDPGGARYST</sequence>
<proteinExistence type="predicted"/>
<feature type="domain" description="STPR" evidence="2">
    <location>
        <begin position="442"/>
        <end position="508"/>
    </location>
</feature>
<dbReference type="InterPro" id="IPR048998">
    <property type="entry name" value="STPR"/>
</dbReference>
<dbReference type="OrthoDB" id="5092300at2759"/>
<dbReference type="GeneID" id="28827831"/>
<dbReference type="InParanoid" id="A0A194XPX0"/>
<organism evidence="3 4">
    <name type="scientific">Mollisia scopiformis</name>
    <name type="common">Conifer needle endophyte fungus</name>
    <name type="synonym">Phialocephala scopiformis</name>
    <dbReference type="NCBI Taxonomy" id="149040"/>
    <lineage>
        <taxon>Eukaryota</taxon>
        <taxon>Fungi</taxon>
        <taxon>Dikarya</taxon>
        <taxon>Ascomycota</taxon>
        <taxon>Pezizomycotina</taxon>
        <taxon>Leotiomycetes</taxon>
        <taxon>Helotiales</taxon>
        <taxon>Mollisiaceae</taxon>
        <taxon>Mollisia</taxon>
    </lineage>
</organism>
<evidence type="ECO:0000256" key="1">
    <source>
        <dbReference type="SAM" id="MobiDB-lite"/>
    </source>
</evidence>
<evidence type="ECO:0000259" key="2">
    <source>
        <dbReference type="Pfam" id="PF21107"/>
    </source>
</evidence>
<protein>
    <recommendedName>
        <fullName evidence="2">STPR domain-containing protein</fullName>
    </recommendedName>
</protein>
<keyword evidence="4" id="KW-1185">Reference proteome</keyword>
<dbReference type="AlphaFoldDB" id="A0A194XPX0"/>
<dbReference type="RefSeq" id="XP_018076660.1">
    <property type="nucleotide sequence ID" value="XM_018218105.1"/>
</dbReference>
<dbReference type="Pfam" id="PF21107">
    <property type="entry name" value="STPRs"/>
    <property type="match status" value="1"/>
</dbReference>
<dbReference type="Proteomes" id="UP000070700">
    <property type="component" value="Unassembled WGS sequence"/>
</dbReference>
<feature type="compositionally biased region" description="Basic and acidic residues" evidence="1">
    <location>
        <begin position="446"/>
        <end position="460"/>
    </location>
</feature>
<gene>
    <name evidence="3" type="ORF">LY89DRAFT_714130</name>
</gene>
<name>A0A194XPX0_MOLSC</name>
<evidence type="ECO:0000313" key="3">
    <source>
        <dbReference type="EMBL" id="KUJ22305.1"/>
    </source>
</evidence>
<reference evidence="3 4" key="1">
    <citation type="submission" date="2015-10" db="EMBL/GenBank/DDBJ databases">
        <title>Full genome of DAOMC 229536 Phialocephala scopiformis, a fungal endophyte of spruce producing the potent anti-insectan compound rugulosin.</title>
        <authorList>
            <consortium name="DOE Joint Genome Institute"/>
            <person name="Walker A.K."/>
            <person name="Frasz S.L."/>
            <person name="Seifert K.A."/>
            <person name="Miller J.D."/>
            <person name="Mondo S.J."/>
            <person name="Labutti K."/>
            <person name="Lipzen A."/>
            <person name="Dockter R."/>
            <person name="Kennedy M."/>
            <person name="Grigoriev I.V."/>
            <person name="Spatafora J.W."/>
        </authorList>
    </citation>
    <scope>NUCLEOTIDE SEQUENCE [LARGE SCALE GENOMIC DNA]</scope>
    <source>
        <strain evidence="3 4">CBS 120377</strain>
    </source>
</reference>
<dbReference type="KEGG" id="psco:LY89DRAFT_714130"/>
<feature type="region of interest" description="Disordered" evidence="1">
    <location>
        <begin position="499"/>
        <end position="555"/>
    </location>
</feature>
<accession>A0A194XPX0</accession>
<dbReference type="EMBL" id="KQ947406">
    <property type="protein sequence ID" value="KUJ22305.1"/>
    <property type="molecule type" value="Genomic_DNA"/>
</dbReference>
<dbReference type="STRING" id="149040.A0A194XPX0"/>
<feature type="compositionally biased region" description="Basic and acidic residues" evidence="1">
    <location>
        <begin position="514"/>
        <end position="549"/>
    </location>
</feature>